<comment type="caution">
    <text evidence="1">The sequence shown here is derived from an EMBL/GenBank/DDBJ whole genome shotgun (WGS) entry which is preliminary data.</text>
</comment>
<keyword evidence="2" id="KW-1185">Reference proteome</keyword>
<dbReference type="Proteomes" id="UP000292209">
    <property type="component" value="Unassembled WGS sequence"/>
</dbReference>
<protein>
    <submittedName>
        <fullName evidence="1">Uncharacterized protein</fullName>
    </submittedName>
</protein>
<gene>
    <name evidence="1" type="ORF">BC751_4241</name>
</gene>
<evidence type="ECO:0000313" key="1">
    <source>
        <dbReference type="EMBL" id="RZS98579.1"/>
    </source>
</evidence>
<organism evidence="1 2">
    <name type="scientific">Cecembia calidifontis</name>
    <dbReference type="NCBI Taxonomy" id="1187080"/>
    <lineage>
        <taxon>Bacteria</taxon>
        <taxon>Pseudomonadati</taxon>
        <taxon>Bacteroidota</taxon>
        <taxon>Cytophagia</taxon>
        <taxon>Cytophagales</taxon>
        <taxon>Cyclobacteriaceae</taxon>
        <taxon>Cecembia</taxon>
    </lineage>
</organism>
<name>A0A4V2F749_9BACT</name>
<accession>A0A4V2F749</accession>
<dbReference type="AlphaFoldDB" id="A0A4V2F749"/>
<dbReference type="EMBL" id="SGXG01000001">
    <property type="protein sequence ID" value="RZS98579.1"/>
    <property type="molecule type" value="Genomic_DNA"/>
</dbReference>
<reference evidence="1 2" key="1">
    <citation type="submission" date="2019-02" db="EMBL/GenBank/DDBJ databases">
        <title>Genomic Encyclopedia of Archaeal and Bacterial Type Strains, Phase II (KMG-II): from individual species to whole genera.</title>
        <authorList>
            <person name="Goeker M."/>
        </authorList>
    </citation>
    <scope>NUCLEOTIDE SEQUENCE [LARGE SCALE GENOMIC DNA]</scope>
    <source>
        <strain evidence="1 2">DSM 21411</strain>
    </source>
</reference>
<proteinExistence type="predicted"/>
<evidence type="ECO:0000313" key="2">
    <source>
        <dbReference type="Proteomes" id="UP000292209"/>
    </source>
</evidence>
<sequence length="56" mass="6205">MIAVVFMWINMTTANAICYDSNGNIAIIHGQVFSGDNFDGSCSDCDWNCARPISQW</sequence>